<dbReference type="Proteomes" id="UP000225972">
    <property type="component" value="Unassembled WGS sequence"/>
</dbReference>
<name>A0A238JI72_9RHOB</name>
<feature type="chain" id="PRO_5012624551" evidence="1">
    <location>
        <begin position="21"/>
        <end position="79"/>
    </location>
</feature>
<evidence type="ECO:0000313" key="2">
    <source>
        <dbReference type="EMBL" id="SMX29516.1"/>
    </source>
</evidence>
<keyword evidence="3" id="KW-1185">Reference proteome</keyword>
<gene>
    <name evidence="2" type="ORF">TRP8649_03652</name>
</gene>
<reference evidence="3" key="1">
    <citation type="submission" date="2017-05" db="EMBL/GenBank/DDBJ databases">
        <authorList>
            <person name="Rodrigo-Torres L."/>
            <person name="Arahal R. D."/>
            <person name="Lucena T."/>
        </authorList>
    </citation>
    <scope>NUCLEOTIDE SEQUENCE [LARGE SCALE GENOMIC DNA]</scope>
    <source>
        <strain evidence="3">CECT 8649</strain>
    </source>
</reference>
<protein>
    <submittedName>
        <fullName evidence="2">Uncharacterized protein</fullName>
    </submittedName>
</protein>
<dbReference type="AlphaFoldDB" id="A0A238JI72"/>
<organism evidence="2 3">
    <name type="scientific">Pelagimonas phthalicica</name>
    <dbReference type="NCBI Taxonomy" id="1037362"/>
    <lineage>
        <taxon>Bacteria</taxon>
        <taxon>Pseudomonadati</taxon>
        <taxon>Pseudomonadota</taxon>
        <taxon>Alphaproteobacteria</taxon>
        <taxon>Rhodobacterales</taxon>
        <taxon>Roseobacteraceae</taxon>
        <taxon>Pelagimonas</taxon>
    </lineage>
</organism>
<sequence>MIKKFAAIGVATLFAFAVEAAPLERGAIYKDDWGEAKAQQIANELSQLVRLRGWKCDTVSSVQLWVFSPGFDLVCNAFR</sequence>
<proteinExistence type="predicted"/>
<dbReference type="EMBL" id="FXXP01000002">
    <property type="protein sequence ID" value="SMX29516.1"/>
    <property type="molecule type" value="Genomic_DNA"/>
</dbReference>
<keyword evidence="1" id="KW-0732">Signal</keyword>
<dbReference type="RefSeq" id="WP_099247583.1">
    <property type="nucleotide sequence ID" value="NZ_FXXP01000002.1"/>
</dbReference>
<feature type="signal peptide" evidence="1">
    <location>
        <begin position="1"/>
        <end position="20"/>
    </location>
</feature>
<dbReference type="OrthoDB" id="7373878at2"/>
<evidence type="ECO:0000313" key="3">
    <source>
        <dbReference type="Proteomes" id="UP000225972"/>
    </source>
</evidence>
<accession>A0A238JI72</accession>
<evidence type="ECO:0000256" key="1">
    <source>
        <dbReference type="SAM" id="SignalP"/>
    </source>
</evidence>